<gene>
    <name evidence="1" type="ORF">C2S_4772</name>
</gene>
<dbReference type="Proteomes" id="UP000760494">
    <property type="component" value="Unassembled WGS sequence"/>
</dbReference>
<feature type="non-terminal residue" evidence="1">
    <location>
        <position position="1"/>
    </location>
</feature>
<evidence type="ECO:0000313" key="1">
    <source>
        <dbReference type="EMBL" id="VTT62276.1"/>
    </source>
</evidence>
<organism evidence="1 2">
    <name type="scientific">Fusarium fujikuroi</name>
    <name type="common">Bakanae and foot rot disease fungus</name>
    <name type="synonym">Gibberella fujikuroi</name>
    <dbReference type="NCBI Taxonomy" id="5127"/>
    <lineage>
        <taxon>Eukaryota</taxon>
        <taxon>Fungi</taxon>
        <taxon>Dikarya</taxon>
        <taxon>Ascomycota</taxon>
        <taxon>Pezizomycotina</taxon>
        <taxon>Sordariomycetes</taxon>
        <taxon>Hypocreomycetidae</taxon>
        <taxon>Hypocreales</taxon>
        <taxon>Nectriaceae</taxon>
        <taxon>Fusarium</taxon>
        <taxon>Fusarium fujikuroi species complex</taxon>
    </lineage>
</organism>
<sequence>VLEWDAQNEV</sequence>
<proteinExistence type="predicted"/>
<reference evidence="1" key="1">
    <citation type="submission" date="2019-05" db="EMBL/GenBank/DDBJ databases">
        <authorList>
            <person name="Piombo E."/>
        </authorList>
    </citation>
    <scope>NUCLEOTIDE SEQUENCE</scope>
    <source>
        <strain evidence="1">C2S</strain>
    </source>
</reference>
<accession>A0A9Q9REX5</accession>
<comment type="caution">
    <text evidence="1">The sequence shown here is derived from an EMBL/GenBank/DDBJ whole genome shotgun (WGS) entry which is preliminary data.</text>
</comment>
<dbReference type="EMBL" id="CABFJX010000079">
    <property type="protein sequence ID" value="VTT62276.1"/>
    <property type="molecule type" value="Genomic_DNA"/>
</dbReference>
<name>A0A9Q9REX5_FUSFU</name>
<protein>
    <submittedName>
        <fullName evidence="1">Uncharacterized protein</fullName>
    </submittedName>
</protein>
<evidence type="ECO:0000313" key="2">
    <source>
        <dbReference type="Proteomes" id="UP000760494"/>
    </source>
</evidence>